<organism evidence="1 2">
    <name type="scientific">Mycolicibacterium septicum DSM 44393</name>
    <dbReference type="NCBI Taxonomy" id="1341646"/>
    <lineage>
        <taxon>Bacteria</taxon>
        <taxon>Bacillati</taxon>
        <taxon>Actinomycetota</taxon>
        <taxon>Actinomycetes</taxon>
        <taxon>Mycobacteriales</taxon>
        <taxon>Mycobacteriaceae</taxon>
        <taxon>Mycolicibacterium</taxon>
    </lineage>
</organism>
<sequence length="99" mass="10548">MAGALRVNPESLRTAARAQADVGEFVSSLGAGQSLNSAGTGVSGLLSEGACQFASSMVDTALNAVREDLSKHSENLSTAADHYRRMDEEFGRRLRRFSQ</sequence>
<dbReference type="Proteomes" id="UP000518188">
    <property type="component" value="Unassembled WGS sequence"/>
</dbReference>
<evidence type="ECO:0000313" key="2">
    <source>
        <dbReference type="Proteomes" id="UP000518188"/>
    </source>
</evidence>
<name>A0A7X6MLU7_9MYCO</name>
<dbReference type="Pfam" id="PF10824">
    <property type="entry name" value="T7SS_ESX_EspC"/>
    <property type="match status" value="1"/>
</dbReference>
<dbReference type="RefSeq" id="WP_044514847.1">
    <property type="nucleotide sequence ID" value="NZ_HG322951.1"/>
</dbReference>
<dbReference type="GO" id="GO:0009306">
    <property type="term" value="P:protein secretion"/>
    <property type="evidence" value="ECO:0007669"/>
    <property type="project" value="InterPro"/>
</dbReference>
<evidence type="ECO:0000313" key="1">
    <source>
        <dbReference type="EMBL" id="NKZ10766.1"/>
    </source>
</evidence>
<protein>
    <submittedName>
        <fullName evidence="1">ESX-1 secretion-associated protein</fullName>
    </submittedName>
</protein>
<dbReference type="EMBL" id="JAAXPJ010000002">
    <property type="protein sequence ID" value="NKZ10766.1"/>
    <property type="molecule type" value="Genomic_DNA"/>
</dbReference>
<gene>
    <name evidence="1" type="ORF">HGA11_07215</name>
</gene>
<comment type="caution">
    <text evidence="1">The sequence shown here is derived from an EMBL/GenBank/DDBJ whole genome shotgun (WGS) entry which is preliminary data.</text>
</comment>
<dbReference type="InterPro" id="IPR022536">
    <property type="entry name" value="EspC"/>
</dbReference>
<accession>A0A7X6MLU7</accession>
<proteinExistence type="predicted"/>
<reference evidence="1 2" key="1">
    <citation type="submission" date="2020-04" db="EMBL/GenBank/DDBJ databases">
        <title>MicrobeNet Type strains.</title>
        <authorList>
            <person name="Nicholson A.C."/>
        </authorList>
    </citation>
    <scope>NUCLEOTIDE SEQUENCE [LARGE SCALE GENOMIC DNA]</scope>
    <source>
        <strain evidence="1 2">ATCC 700731</strain>
    </source>
</reference>
<dbReference type="AlphaFoldDB" id="A0A7X6MLU7"/>